<evidence type="ECO:0000256" key="12">
    <source>
        <dbReference type="ARBA" id="ARBA00043083"/>
    </source>
</evidence>
<dbReference type="Pfam" id="PF00106">
    <property type="entry name" value="adh_short"/>
    <property type="match status" value="1"/>
</dbReference>
<keyword evidence="17" id="KW-1185">Reference proteome</keyword>
<evidence type="ECO:0000256" key="4">
    <source>
        <dbReference type="ARBA" id="ARBA00023027"/>
    </source>
</evidence>
<evidence type="ECO:0000256" key="8">
    <source>
        <dbReference type="ARBA" id="ARBA00039194"/>
    </source>
</evidence>
<dbReference type="InterPro" id="IPR036291">
    <property type="entry name" value="NAD(P)-bd_dom_sf"/>
</dbReference>
<evidence type="ECO:0000256" key="10">
    <source>
        <dbReference type="ARBA" id="ARBA00042309"/>
    </source>
</evidence>
<dbReference type="PANTHER" id="PTHR43477">
    <property type="entry name" value="DIHYDROANTICAPSIN 7-DEHYDROGENASE"/>
    <property type="match status" value="1"/>
</dbReference>
<dbReference type="GO" id="GO:0019290">
    <property type="term" value="P:siderophore biosynthetic process"/>
    <property type="evidence" value="ECO:0007669"/>
    <property type="project" value="TreeGrafter"/>
</dbReference>
<dbReference type="EMBL" id="OX597834">
    <property type="protein sequence ID" value="CAI9738136.1"/>
    <property type="molecule type" value="Genomic_DNA"/>
</dbReference>
<evidence type="ECO:0000256" key="6">
    <source>
        <dbReference type="ARBA" id="ARBA00038956"/>
    </source>
</evidence>
<dbReference type="PANTHER" id="PTHR43477:SF4">
    <property type="entry name" value="DEHYDROGENASE_REDUCTASE SDR FAMILY MEMBER 6"/>
    <property type="match status" value="1"/>
</dbReference>
<comment type="pathway">
    <text evidence="1">Siderophore biosynthesis.</text>
</comment>
<dbReference type="EC" id="1.1.1.30" evidence="7"/>
<sequence>MSNSLMGRLRGKVAVITAAAQGIGFATALAFYREGAEVYATDINKEKLELLAASCAGNCHAFILGIHTNVLDVTSSEQVRAFAENIPKVDIIFNCAGFVHNGTLLECDEKSWDSSFDLNVKSVYRVCSAFIPKMIQQGTGGSIVNMSSVASSVKGTVDTPSFRDRVEALPDANAMTKFLERQKMGRLATADEIAHLIIYLASDESAFVTGQEFIIDGGWSIPKRSAETGITVEGHEVELEEKIEDDDDDDADPPETTEEQNSNINLKDIGMWPAKFNQGDGGSGNP</sequence>
<evidence type="ECO:0000256" key="11">
    <source>
        <dbReference type="ARBA" id="ARBA00042565"/>
    </source>
</evidence>
<dbReference type="EC" id="1.1.1.104" evidence="6"/>
<evidence type="ECO:0000256" key="15">
    <source>
        <dbReference type="SAM" id="MobiDB-lite"/>
    </source>
</evidence>
<accession>A0AA36BPD1</accession>
<dbReference type="PRINTS" id="PR00081">
    <property type="entry name" value="GDHRDH"/>
</dbReference>
<feature type="region of interest" description="Disordered" evidence="15">
    <location>
        <begin position="237"/>
        <end position="286"/>
    </location>
</feature>
<evidence type="ECO:0000256" key="3">
    <source>
        <dbReference type="ARBA" id="ARBA00023002"/>
    </source>
</evidence>
<evidence type="ECO:0000256" key="2">
    <source>
        <dbReference type="ARBA" id="ARBA00006484"/>
    </source>
</evidence>
<dbReference type="GO" id="GO:0005737">
    <property type="term" value="C:cytoplasm"/>
    <property type="evidence" value="ECO:0007669"/>
    <property type="project" value="TreeGrafter"/>
</dbReference>
<evidence type="ECO:0000256" key="13">
    <source>
        <dbReference type="ARBA" id="ARBA00043199"/>
    </source>
</evidence>
<evidence type="ECO:0000256" key="5">
    <source>
        <dbReference type="ARBA" id="ARBA00034698"/>
    </source>
</evidence>
<evidence type="ECO:0000256" key="7">
    <source>
        <dbReference type="ARBA" id="ARBA00038959"/>
    </source>
</evidence>
<comment type="similarity">
    <text evidence="2">Belongs to the short-chain dehydrogenases/reductases (SDR) family.</text>
</comment>
<evidence type="ECO:0000256" key="1">
    <source>
        <dbReference type="ARBA" id="ARBA00004924"/>
    </source>
</evidence>
<keyword evidence="3" id="KW-0560">Oxidoreductase</keyword>
<feature type="compositionally biased region" description="Acidic residues" evidence="15">
    <location>
        <begin position="238"/>
        <end position="258"/>
    </location>
</feature>
<dbReference type="Proteomes" id="UP001162480">
    <property type="component" value="Chromosome 21"/>
</dbReference>
<dbReference type="GO" id="GO:0016617">
    <property type="term" value="F:4-oxoproline reductase activity"/>
    <property type="evidence" value="ECO:0007669"/>
    <property type="project" value="UniProtKB-EC"/>
</dbReference>
<keyword evidence="4" id="KW-0520">NAD</keyword>
<dbReference type="Gene3D" id="3.40.50.720">
    <property type="entry name" value="NAD(P)-binding Rossmann-like Domain"/>
    <property type="match status" value="2"/>
</dbReference>
<dbReference type="InterPro" id="IPR002347">
    <property type="entry name" value="SDR_fam"/>
</dbReference>
<dbReference type="InterPro" id="IPR051122">
    <property type="entry name" value="SDR_DHRS6-like"/>
</dbReference>
<comment type="pathway">
    <text evidence="5">Amino-acid metabolism.</text>
</comment>
<evidence type="ECO:0000313" key="17">
    <source>
        <dbReference type="Proteomes" id="UP001162480"/>
    </source>
</evidence>
<reference evidence="16" key="1">
    <citation type="submission" date="2023-08" db="EMBL/GenBank/DDBJ databases">
        <authorList>
            <person name="Alioto T."/>
            <person name="Alioto T."/>
            <person name="Gomez Garrido J."/>
        </authorList>
    </citation>
    <scope>NUCLEOTIDE SEQUENCE</scope>
</reference>
<evidence type="ECO:0000256" key="9">
    <source>
        <dbReference type="ARBA" id="ARBA00041727"/>
    </source>
</evidence>
<comment type="catalytic activity">
    <reaction evidence="14">
        <text>(R)-3-hydroxybutanoate + NAD(+) = acetoacetate + NADH + H(+)</text>
        <dbReference type="Rhea" id="RHEA:20521"/>
        <dbReference type="ChEBI" id="CHEBI:10983"/>
        <dbReference type="ChEBI" id="CHEBI:13705"/>
        <dbReference type="ChEBI" id="CHEBI:15378"/>
        <dbReference type="ChEBI" id="CHEBI:57540"/>
        <dbReference type="ChEBI" id="CHEBI:57945"/>
        <dbReference type="EC" id="1.1.1.30"/>
    </reaction>
</comment>
<gene>
    <name evidence="16" type="ORF">OCTVUL_1B004631</name>
</gene>
<dbReference type="GO" id="GO:0003858">
    <property type="term" value="F:3-hydroxybutyrate dehydrogenase activity"/>
    <property type="evidence" value="ECO:0007669"/>
    <property type="project" value="UniProtKB-EC"/>
</dbReference>
<dbReference type="Pfam" id="PF13561">
    <property type="entry name" value="adh_short_C2"/>
    <property type="match status" value="1"/>
</dbReference>
<dbReference type="AlphaFoldDB" id="A0AA36BPD1"/>
<name>A0AA36BPD1_OCTVU</name>
<dbReference type="SUPFAM" id="SSF51735">
    <property type="entry name" value="NAD(P)-binding Rossmann-fold domains"/>
    <property type="match status" value="1"/>
</dbReference>
<evidence type="ECO:0000313" key="16">
    <source>
        <dbReference type="EMBL" id="CAI9738136.1"/>
    </source>
</evidence>
<protein>
    <recommendedName>
        <fullName evidence="8">Dehydrogenase/reductase SDR family member 6</fullName>
        <ecNumber evidence="6">1.1.1.104</ecNumber>
        <ecNumber evidence="7">1.1.1.30</ecNumber>
    </recommendedName>
    <alternativeName>
        <fullName evidence="12">(R)-beta-hydroxybutyrate dehydrogenase</fullName>
    </alternativeName>
    <alternativeName>
        <fullName evidence="10">3-hydroxybutyrate dehydrogenase type 2</fullName>
    </alternativeName>
    <alternativeName>
        <fullName evidence="13">4-oxo-L-proline reductase</fullName>
    </alternativeName>
    <alternativeName>
        <fullName evidence="11">Oxidoreductase UCPA</fullName>
    </alternativeName>
    <alternativeName>
        <fullName evidence="9">Short chain dehydrogenase/reductase family 15C member 1</fullName>
    </alternativeName>
</protein>
<evidence type="ECO:0000256" key="14">
    <source>
        <dbReference type="ARBA" id="ARBA00049550"/>
    </source>
</evidence>
<proteinExistence type="inferred from homology"/>
<organism evidence="16 17">
    <name type="scientific">Octopus vulgaris</name>
    <name type="common">Common octopus</name>
    <dbReference type="NCBI Taxonomy" id="6645"/>
    <lineage>
        <taxon>Eukaryota</taxon>
        <taxon>Metazoa</taxon>
        <taxon>Spiralia</taxon>
        <taxon>Lophotrochozoa</taxon>
        <taxon>Mollusca</taxon>
        <taxon>Cephalopoda</taxon>
        <taxon>Coleoidea</taxon>
        <taxon>Octopodiformes</taxon>
        <taxon>Octopoda</taxon>
        <taxon>Incirrata</taxon>
        <taxon>Octopodidae</taxon>
        <taxon>Octopus</taxon>
    </lineage>
</organism>